<evidence type="ECO:0000313" key="9">
    <source>
        <dbReference type="EMBL" id="MPN24030.1"/>
    </source>
</evidence>
<evidence type="ECO:0000256" key="5">
    <source>
        <dbReference type="ARBA" id="ARBA00022989"/>
    </source>
</evidence>
<name>A0A645GD82_9ZZZZ</name>
<protein>
    <submittedName>
        <fullName evidence="9">Uncharacterized protein</fullName>
    </submittedName>
</protein>
<dbReference type="GO" id="GO:0022857">
    <property type="term" value="F:transmembrane transporter activity"/>
    <property type="evidence" value="ECO:0007669"/>
    <property type="project" value="InterPro"/>
</dbReference>
<evidence type="ECO:0000256" key="7">
    <source>
        <dbReference type="SAM" id="MobiDB-lite"/>
    </source>
</evidence>
<evidence type="ECO:0000256" key="6">
    <source>
        <dbReference type="ARBA" id="ARBA00023136"/>
    </source>
</evidence>
<keyword evidence="2" id="KW-0813">Transport</keyword>
<dbReference type="GO" id="GO:0005886">
    <property type="term" value="C:plasma membrane"/>
    <property type="evidence" value="ECO:0007669"/>
    <property type="project" value="UniProtKB-SubCell"/>
</dbReference>
<evidence type="ECO:0000256" key="2">
    <source>
        <dbReference type="ARBA" id="ARBA00022448"/>
    </source>
</evidence>
<feature type="transmembrane region" description="Helical" evidence="8">
    <location>
        <begin position="32"/>
        <end position="50"/>
    </location>
</feature>
<dbReference type="InterPro" id="IPR000060">
    <property type="entry name" value="BCCT_transptr"/>
</dbReference>
<keyword evidence="6 8" id="KW-0472">Membrane</keyword>
<keyword evidence="5 8" id="KW-1133">Transmembrane helix</keyword>
<dbReference type="Pfam" id="PF02028">
    <property type="entry name" value="BCCT"/>
    <property type="match status" value="1"/>
</dbReference>
<gene>
    <name evidence="9" type="ORF">SDC9_171423</name>
</gene>
<evidence type="ECO:0000256" key="8">
    <source>
        <dbReference type="SAM" id="Phobius"/>
    </source>
</evidence>
<evidence type="ECO:0000256" key="3">
    <source>
        <dbReference type="ARBA" id="ARBA00022475"/>
    </source>
</evidence>
<proteinExistence type="predicted"/>
<keyword evidence="4 8" id="KW-0812">Transmembrane</keyword>
<dbReference type="AlphaFoldDB" id="A0A645GD82"/>
<evidence type="ECO:0000256" key="4">
    <source>
        <dbReference type="ARBA" id="ARBA00022692"/>
    </source>
</evidence>
<accession>A0A645GD82</accession>
<reference evidence="9" key="1">
    <citation type="submission" date="2019-08" db="EMBL/GenBank/DDBJ databases">
        <authorList>
            <person name="Kucharzyk K."/>
            <person name="Murdoch R.W."/>
            <person name="Higgins S."/>
            <person name="Loffler F."/>
        </authorList>
    </citation>
    <scope>NUCLEOTIDE SEQUENCE</scope>
</reference>
<keyword evidence="3" id="KW-1003">Cell membrane</keyword>
<feature type="region of interest" description="Disordered" evidence="7">
    <location>
        <begin position="77"/>
        <end position="98"/>
    </location>
</feature>
<comment type="caution">
    <text evidence="9">The sequence shown here is derived from an EMBL/GenBank/DDBJ whole genome shotgun (WGS) entry which is preliminary data.</text>
</comment>
<dbReference type="EMBL" id="VSSQ01072718">
    <property type="protein sequence ID" value="MPN24030.1"/>
    <property type="molecule type" value="Genomic_DNA"/>
</dbReference>
<comment type="subcellular location">
    <subcellularLocation>
        <location evidence="1">Cell membrane</location>
        <topology evidence="1">Multi-pass membrane protein</topology>
    </subcellularLocation>
</comment>
<evidence type="ECO:0000256" key="1">
    <source>
        <dbReference type="ARBA" id="ARBA00004651"/>
    </source>
</evidence>
<organism evidence="9">
    <name type="scientific">bioreactor metagenome</name>
    <dbReference type="NCBI Taxonomy" id="1076179"/>
    <lineage>
        <taxon>unclassified sequences</taxon>
        <taxon>metagenomes</taxon>
        <taxon>ecological metagenomes</taxon>
    </lineage>
</organism>
<sequence length="98" mass="10953">MRAVWAIAIATLAITMILVGKGQIQSLQLSSVVASIVIMVVMVLMIISMFKSLKQEELEGTIDLARLNSRQHILEEKQKASEMKKAQRTAKKEKTENI</sequence>